<evidence type="ECO:0000256" key="1">
    <source>
        <dbReference type="SAM" id="MobiDB-lite"/>
    </source>
</evidence>
<evidence type="ECO:0000313" key="4">
    <source>
        <dbReference type="EMBL" id="MFG6485218.1"/>
    </source>
</evidence>
<accession>A0ABW7H5N7</accession>
<keyword evidence="2" id="KW-0472">Membrane</keyword>
<dbReference type="InterPro" id="IPR027417">
    <property type="entry name" value="P-loop_NTPase"/>
</dbReference>
<feature type="region of interest" description="Disordered" evidence="1">
    <location>
        <begin position="210"/>
        <end position="244"/>
    </location>
</feature>
<name>A0ABW7H5N7_9BURK</name>
<feature type="region of interest" description="Disordered" evidence="1">
    <location>
        <begin position="328"/>
        <end position="355"/>
    </location>
</feature>
<dbReference type="Proteomes" id="UP001606134">
    <property type="component" value="Unassembled WGS sequence"/>
</dbReference>
<dbReference type="InterPro" id="IPR008900">
    <property type="entry name" value="Zot_N"/>
</dbReference>
<dbReference type="Gene3D" id="3.40.50.300">
    <property type="entry name" value="P-loop containing nucleotide triphosphate hydrolases"/>
    <property type="match status" value="1"/>
</dbReference>
<keyword evidence="2" id="KW-1133">Transmembrane helix</keyword>
<protein>
    <submittedName>
        <fullName evidence="4">Zonular occludens toxin domain-containing protein</fullName>
    </submittedName>
</protein>
<evidence type="ECO:0000256" key="2">
    <source>
        <dbReference type="SAM" id="Phobius"/>
    </source>
</evidence>
<comment type="caution">
    <text evidence="4">The sequence shown here is derived from an EMBL/GenBank/DDBJ whole genome shotgun (WGS) entry which is preliminary data.</text>
</comment>
<dbReference type="RefSeq" id="WP_394405675.1">
    <property type="nucleotide sequence ID" value="NZ_JBIGIC010000001.1"/>
</dbReference>
<evidence type="ECO:0000259" key="3">
    <source>
        <dbReference type="Pfam" id="PF05707"/>
    </source>
</evidence>
<dbReference type="Pfam" id="PF05707">
    <property type="entry name" value="Zot"/>
    <property type="match status" value="1"/>
</dbReference>
<evidence type="ECO:0000313" key="5">
    <source>
        <dbReference type="Proteomes" id="UP001606134"/>
    </source>
</evidence>
<keyword evidence="5" id="KW-1185">Reference proteome</keyword>
<gene>
    <name evidence="4" type="ORF">ACG04R_00970</name>
</gene>
<organism evidence="4 5">
    <name type="scientific">Pelomonas candidula</name>
    <dbReference type="NCBI Taxonomy" id="3299025"/>
    <lineage>
        <taxon>Bacteria</taxon>
        <taxon>Pseudomonadati</taxon>
        <taxon>Pseudomonadota</taxon>
        <taxon>Betaproteobacteria</taxon>
        <taxon>Burkholderiales</taxon>
        <taxon>Sphaerotilaceae</taxon>
        <taxon>Roseateles</taxon>
    </lineage>
</organism>
<feature type="compositionally biased region" description="Polar residues" evidence="1">
    <location>
        <begin position="337"/>
        <end position="349"/>
    </location>
</feature>
<feature type="transmembrane region" description="Helical" evidence="2">
    <location>
        <begin position="181"/>
        <end position="199"/>
    </location>
</feature>
<sequence>MPITLVTGLPGHGKTLYTLARWKAEAEKAGRPVFHNSIPGLQIPGWQPFEVKDWEQLPAGALLIVDEAQFAFPVTGRGQTPPWVQQLATHRHKGLDFIVITQNPMLLDSFVRKLVDRHFHVVRKFGTHFATIYEYVNGVKEDVSKNRGDGIRHEFRYPKDVFTWYKSAELHTVKRRIPARVYLLLVLPVIFGILCWIGYHRMSPEFAAEQARKSTPEATAPPAQVAEGPVGRARSGAGDRGGQMTPAEYAAAYTPRIEGLPHTAPIYDGVTQPQQAPYPAACIANAKRCQCYSQQGTRLDMNEQLCRQLADGGFFVAWTPAGERVQRAQDQTRQRELQSGQEQPAYTPTNAPPPQFVAQAIDQDAGSLPRRVARIAR</sequence>
<keyword evidence="2" id="KW-0812">Transmembrane</keyword>
<feature type="domain" description="Zona occludens toxin N-terminal" evidence="3">
    <location>
        <begin position="52"/>
        <end position="169"/>
    </location>
</feature>
<dbReference type="EMBL" id="JBIGIC010000001">
    <property type="protein sequence ID" value="MFG6485218.1"/>
    <property type="molecule type" value="Genomic_DNA"/>
</dbReference>
<proteinExistence type="predicted"/>
<reference evidence="4 5" key="1">
    <citation type="submission" date="2024-08" db="EMBL/GenBank/DDBJ databases">
        <authorList>
            <person name="Lu H."/>
        </authorList>
    </citation>
    <scope>NUCLEOTIDE SEQUENCE [LARGE SCALE GENOMIC DNA]</scope>
    <source>
        <strain evidence="4 5">BYS78W</strain>
    </source>
</reference>